<dbReference type="PROSITE" id="PS51007">
    <property type="entry name" value="CYTC"/>
    <property type="match status" value="1"/>
</dbReference>
<evidence type="ECO:0000256" key="1">
    <source>
        <dbReference type="ARBA" id="ARBA00022617"/>
    </source>
</evidence>
<dbReference type="RefSeq" id="XP_048533991.1">
    <property type="nucleotide sequence ID" value="XM_048678034.1"/>
</dbReference>
<dbReference type="GO" id="GO:0009055">
    <property type="term" value="F:electron transfer activity"/>
    <property type="evidence" value="ECO:0007669"/>
    <property type="project" value="InterPro"/>
</dbReference>
<name>M7Z977_TRIUA</name>
<evidence type="ECO:0000256" key="2">
    <source>
        <dbReference type="ARBA" id="ARBA00022723"/>
    </source>
</evidence>
<keyword evidence="8" id="KW-1185">Reference proteome</keyword>
<dbReference type="InterPro" id="IPR009056">
    <property type="entry name" value="Cyt_c-like_dom"/>
</dbReference>
<dbReference type="OMA" id="QMASSDH"/>
<reference evidence="6 8" key="1">
    <citation type="journal article" date="2013" name="Nature">
        <title>Draft genome of the wheat A-genome progenitor Triticum urartu.</title>
        <authorList>
            <person name="Ling H.Q."/>
            <person name="Zhao S."/>
            <person name="Liu D."/>
            <person name="Wang J."/>
            <person name="Sun H."/>
            <person name="Zhang C."/>
            <person name="Fan H."/>
            <person name="Li D."/>
            <person name="Dong L."/>
            <person name="Tao Y."/>
            <person name="Gao C."/>
            <person name="Wu H."/>
            <person name="Li Y."/>
            <person name="Cui Y."/>
            <person name="Guo X."/>
            <person name="Zheng S."/>
            <person name="Wang B."/>
            <person name="Yu K."/>
            <person name="Liang Q."/>
            <person name="Yang W."/>
            <person name="Lou X."/>
            <person name="Chen J."/>
            <person name="Feng M."/>
            <person name="Jian J."/>
            <person name="Zhang X."/>
            <person name="Luo G."/>
            <person name="Jiang Y."/>
            <person name="Liu J."/>
            <person name="Wang Z."/>
            <person name="Sha Y."/>
            <person name="Zhang B."/>
            <person name="Wu H."/>
            <person name="Tang D."/>
            <person name="Shen Q."/>
            <person name="Xue P."/>
            <person name="Zou S."/>
            <person name="Wang X."/>
            <person name="Liu X."/>
            <person name="Wang F."/>
            <person name="Yang Y."/>
            <person name="An X."/>
            <person name="Dong Z."/>
            <person name="Zhang K."/>
            <person name="Zhang X."/>
            <person name="Luo M.C."/>
            <person name="Dvorak J."/>
            <person name="Tong Y."/>
            <person name="Wang J."/>
            <person name="Yang H."/>
            <person name="Li Z."/>
            <person name="Wang D."/>
            <person name="Zhang A."/>
            <person name="Wang J."/>
        </authorList>
    </citation>
    <scope>NUCLEOTIDE SEQUENCE</scope>
    <source>
        <strain evidence="8">cv. G1812</strain>
    </source>
</reference>
<dbReference type="EnsemblPlants" id="TuG1812G0600004118.01.T01">
    <property type="protein sequence ID" value="TuG1812G0600004118.01.T01"/>
    <property type="gene ID" value="TuG1812G0600004118.01"/>
</dbReference>
<evidence type="ECO:0000313" key="8">
    <source>
        <dbReference type="Proteomes" id="UP000015106"/>
    </source>
</evidence>
<proteinExistence type="predicted"/>
<evidence type="ECO:0000256" key="3">
    <source>
        <dbReference type="ARBA" id="ARBA00023004"/>
    </source>
</evidence>
<reference evidence="7" key="3">
    <citation type="submission" date="2022-06" db="UniProtKB">
        <authorList>
            <consortium name="EnsemblPlants"/>
        </authorList>
    </citation>
    <scope>IDENTIFICATION</scope>
</reference>
<keyword evidence="1 4" id="KW-0349">Heme</keyword>
<evidence type="ECO:0000313" key="7">
    <source>
        <dbReference type="EnsemblPlants" id="TuG1812G0600004118.01.T01"/>
    </source>
</evidence>
<feature type="domain" description="Cytochrome c" evidence="5">
    <location>
        <begin position="18"/>
        <end position="124"/>
    </location>
</feature>
<dbReference type="Gramene" id="TuG1812G0600004118.01.T01">
    <property type="protein sequence ID" value="TuG1812G0600004118.01.T01"/>
    <property type="gene ID" value="TuG1812G0600004118.01"/>
</dbReference>
<evidence type="ECO:0000256" key="4">
    <source>
        <dbReference type="PROSITE-ProRule" id="PRU00433"/>
    </source>
</evidence>
<dbReference type="GeneID" id="125512983"/>
<evidence type="ECO:0000259" key="5">
    <source>
        <dbReference type="PROSITE" id="PS51007"/>
    </source>
</evidence>
<protein>
    <recommendedName>
        <fullName evidence="5">Cytochrome c domain-containing protein</fullName>
    </recommendedName>
</protein>
<keyword evidence="2 4" id="KW-0479">Metal-binding</keyword>
<dbReference type="OrthoDB" id="646683at2759"/>
<sequence>MAAPTAACPAAYSWAPQDGAQRGQKVFMQVCAGCHVVMLPYAGLRAAAQGEVGAQTAEIMVAEEAVTAARPPSGGSYTPDLTALTTKIHEGAALYTTGGKITTTMPRMLTGGVSMCQELMKKMAPPSAMWMQLAQPYIETIQMA</sequence>
<gene>
    <name evidence="7" type="primary">LOC125512983</name>
    <name evidence="6" type="ORF">TRIUR3_02294</name>
</gene>
<reference evidence="7" key="2">
    <citation type="submission" date="2018-03" db="EMBL/GenBank/DDBJ databases">
        <title>The Triticum urartu genome reveals the dynamic nature of wheat genome evolution.</title>
        <authorList>
            <person name="Ling H."/>
            <person name="Ma B."/>
            <person name="Shi X."/>
            <person name="Liu H."/>
            <person name="Dong L."/>
            <person name="Sun H."/>
            <person name="Cao Y."/>
            <person name="Gao Q."/>
            <person name="Zheng S."/>
            <person name="Li Y."/>
            <person name="Yu Y."/>
            <person name="Du H."/>
            <person name="Qi M."/>
            <person name="Li Y."/>
            <person name="Yu H."/>
            <person name="Cui Y."/>
            <person name="Wang N."/>
            <person name="Chen C."/>
            <person name="Wu H."/>
            <person name="Zhao Y."/>
            <person name="Zhang J."/>
            <person name="Li Y."/>
            <person name="Zhou W."/>
            <person name="Zhang B."/>
            <person name="Hu W."/>
            <person name="Eijk M."/>
            <person name="Tang J."/>
            <person name="Witsenboer H."/>
            <person name="Zhao S."/>
            <person name="Li Z."/>
            <person name="Zhang A."/>
            <person name="Wang D."/>
            <person name="Liang C."/>
        </authorList>
    </citation>
    <scope>NUCLEOTIDE SEQUENCE [LARGE SCALE GENOMIC DNA]</scope>
    <source>
        <strain evidence="7">cv. G1812</strain>
    </source>
</reference>
<dbReference type="InterPro" id="IPR036909">
    <property type="entry name" value="Cyt_c-like_dom_sf"/>
</dbReference>
<dbReference type="AlphaFoldDB" id="M7Z977"/>
<keyword evidence="3 4" id="KW-0408">Iron</keyword>
<dbReference type="STRING" id="4572.M7Z977"/>
<evidence type="ECO:0000313" key="6">
    <source>
        <dbReference type="EMBL" id="EMS59773.1"/>
    </source>
</evidence>
<accession>M7Z977</accession>
<dbReference type="GO" id="GO:0020037">
    <property type="term" value="F:heme binding"/>
    <property type="evidence" value="ECO:0007669"/>
    <property type="project" value="InterPro"/>
</dbReference>
<dbReference type="EMBL" id="KD116883">
    <property type="protein sequence ID" value="EMS59773.1"/>
    <property type="molecule type" value="Genomic_DNA"/>
</dbReference>
<dbReference type="Gene3D" id="1.10.760.10">
    <property type="entry name" value="Cytochrome c-like domain"/>
    <property type="match status" value="1"/>
</dbReference>
<organism evidence="6">
    <name type="scientific">Triticum urartu</name>
    <name type="common">Red wild einkorn</name>
    <name type="synonym">Crithodium urartu</name>
    <dbReference type="NCBI Taxonomy" id="4572"/>
    <lineage>
        <taxon>Eukaryota</taxon>
        <taxon>Viridiplantae</taxon>
        <taxon>Streptophyta</taxon>
        <taxon>Embryophyta</taxon>
        <taxon>Tracheophyta</taxon>
        <taxon>Spermatophyta</taxon>
        <taxon>Magnoliopsida</taxon>
        <taxon>Liliopsida</taxon>
        <taxon>Poales</taxon>
        <taxon>Poaceae</taxon>
        <taxon>BOP clade</taxon>
        <taxon>Pooideae</taxon>
        <taxon>Triticodae</taxon>
        <taxon>Triticeae</taxon>
        <taxon>Triticinae</taxon>
        <taxon>Triticum</taxon>
    </lineage>
</organism>
<dbReference type="GO" id="GO:0046872">
    <property type="term" value="F:metal ion binding"/>
    <property type="evidence" value="ECO:0007669"/>
    <property type="project" value="UniProtKB-KW"/>
</dbReference>
<dbReference type="Proteomes" id="UP000015106">
    <property type="component" value="Chromosome 6"/>
</dbReference>
<dbReference type="SUPFAM" id="SSF46626">
    <property type="entry name" value="Cytochrome c"/>
    <property type="match status" value="1"/>
</dbReference>